<sequence length="38" mass="4263">MRDPDPYLKDVLTRLPAQKIADIAKLLPDRRATSAIVT</sequence>
<evidence type="ECO:0000313" key="2">
    <source>
        <dbReference type="Proteomes" id="UP000593970"/>
    </source>
</evidence>
<keyword evidence="1" id="KW-0614">Plasmid</keyword>
<gene>
    <name evidence="1" type="ORF">HF909_21830</name>
</gene>
<reference evidence="2" key="1">
    <citation type="submission" date="2020-04" db="EMBL/GenBank/DDBJ databases">
        <title>Ralstonia solanacearum UW576, UW763, UW773, and UW774.</title>
        <authorList>
            <person name="Steidl O."/>
            <person name="Truchon A."/>
            <person name="Allen C."/>
        </authorList>
    </citation>
    <scope>NUCLEOTIDE SEQUENCE [LARGE SCALE GENOMIC DNA]</scope>
    <source>
        <strain evidence="2">UW774</strain>
        <plasmid evidence="2">pUW774mp</plasmid>
    </source>
</reference>
<organism evidence="1 2">
    <name type="scientific">Ralstonia solanacearum</name>
    <name type="common">Pseudomonas solanacearum</name>
    <dbReference type="NCBI Taxonomy" id="305"/>
    <lineage>
        <taxon>Bacteria</taxon>
        <taxon>Pseudomonadati</taxon>
        <taxon>Pseudomonadota</taxon>
        <taxon>Betaproteobacteria</taxon>
        <taxon>Burkholderiales</taxon>
        <taxon>Burkholderiaceae</taxon>
        <taxon>Ralstonia</taxon>
        <taxon>Ralstonia solanacearum species complex</taxon>
    </lineage>
</organism>
<name>A0AA92Q8W2_RALSL</name>
<dbReference type="EMBL" id="CP051170">
    <property type="protein sequence ID" value="QOK99021.1"/>
    <property type="molecule type" value="Genomic_DNA"/>
</dbReference>
<protein>
    <submittedName>
        <fullName evidence="1">Transposase domain-containing protein</fullName>
    </submittedName>
</protein>
<geneLocation type="plasmid" evidence="1 2">
    <name>pUW774mp</name>
</geneLocation>
<dbReference type="Proteomes" id="UP000593970">
    <property type="component" value="Plasmid pUW774mp"/>
</dbReference>
<accession>A0AA92Q8W2</accession>
<proteinExistence type="predicted"/>
<dbReference type="AlphaFoldDB" id="A0AA92Q8W2"/>
<evidence type="ECO:0000313" key="1">
    <source>
        <dbReference type="EMBL" id="QOK99021.1"/>
    </source>
</evidence>